<dbReference type="AlphaFoldDB" id="A0A812JME4"/>
<proteinExistence type="predicted"/>
<dbReference type="EMBL" id="CAJNDS010000469">
    <property type="protein sequence ID" value="CAE7209355.1"/>
    <property type="molecule type" value="Genomic_DNA"/>
</dbReference>
<name>A0A812JME4_9DINO</name>
<comment type="caution">
    <text evidence="1">The sequence shown here is derived from an EMBL/GenBank/DDBJ whole genome shotgun (WGS) entry which is preliminary data.</text>
</comment>
<gene>
    <name evidence="1" type="ORF">SNAT2548_LOCUS6908</name>
</gene>
<protein>
    <submittedName>
        <fullName evidence="1">Uncharacterized protein</fullName>
    </submittedName>
</protein>
<feature type="non-terminal residue" evidence="1">
    <location>
        <position position="1"/>
    </location>
</feature>
<accession>A0A812JME4</accession>
<organism evidence="1 2">
    <name type="scientific">Symbiodinium natans</name>
    <dbReference type="NCBI Taxonomy" id="878477"/>
    <lineage>
        <taxon>Eukaryota</taxon>
        <taxon>Sar</taxon>
        <taxon>Alveolata</taxon>
        <taxon>Dinophyceae</taxon>
        <taxon>Suessiales</taxon>
        <taxon>Symbiodiniaceae</taxon>
        <taxon>Symbiodinium</taxon>
    </lineage>
</organism>
<evidence type="ECO:0000313" key="2">
    <source>
        <dbReference type="Proteomes" id="UP000604046"/>
    </source>
</evidence>
<dbReference type="Proteomes" id="UP000604046">
    <property type="component" value="Unassembled WGS sequence"/>
</dbReference>
<dbReference type="OrthoDB" id="440078at2759"/>
<sequence>HWSLASGASVGAPAAVSDIHQRTLVGRLLWFTGGVRWLWPWMSVWFRMAAKPTLRFQHLDRDQLAELSGLLDGAWRVSRHAALSDVRQGWQSLEICGRAVSDREDILSPAWKNGRVWLKEKRVAGFFLHVIEAVKPLYLVEKHGQPRLAAADAFASRSRAGVGGWWLPAGAPLCVSELRWFSYQSYQFSMDALPTWFRADAGSEHDNLQLLICALEALAQLVLLALQRRMVSRSNVGCLVIRQFCDNMGVVGDSAKGFSMKEPLASVLQARALFCLNEGINFRVARMAGERNQWADALSRGPEFDPAFWSQLRDGRRCAVDWKSLLNSGRPDALPVSAAPAKPGKGP</sequence>
<reference evidence="1" key="1">
    <citation type="submission" date="2021-02" db="EMBL/GenBank/DDBJ databases">
        <authorList>
            <person name="Dougan E. K."/>
            <person name="Rhodes N."/>
            <person name="Thang M."/>
            <person name="Chan C."/>
        </authorList>
    </citation>
    <scope>NUCLEOTIDE SEQUENCE</scope>
</reference>
<evidence type="ECO:0000313" key="1">
    <source>
        <dbReference type="EMBL" id="CAE7209355.1"/>
    </source>
</evidence>
<keyword evidence="2" id="KW-1185">Reference proteome</keyword>